<protein>
    <submittedName>
        <fullName evidence="1">Uncharacterized protein</fullName>
    </submittedName>
</protein>
<dbReference type="Proteomes" id="UP000236023">
    <property type="component" value="Unassembled WGS sequence"/>
</dbReference>
<comment type="caution">
    <text evidence="1">The sequence shown here is derived from an EMBL/GenBank/DDBJ whole genome shotgun (WGS) entry which is preliminary data.</text>
</comment>
<dbReference type="AlphaFoldDB" id="A0A2N8T269"/>
<name>A0A2N8T269_STUST</name>
<evidence type="ECO:0000313" key="1">
    <source>
        <dbReference type="EMBL" id="PNG08837.1"/>
    </source>
</evidence>
<evidence type="ECO:0000313" key="2">
    <source>
        <dbReference type="Proteomes" id="UP000236023"/>
    </source>
</evidence>
<reference evidence="1 2" key="1">
    <citation type="submission" date="2018-01" db="EMBL/GenBank/DDBJ databases">
        <title>Denitrification phenotypes of diverse strains of Pseudomonas stutzeri.</title>
        <authorList>
            <person name="Milligan D.A."/>
            <person name="Bergaust L."/>
            <person name="Bakken L.R."/>
            <person name="Frostegard A."/>
        </authorList>
    </citation>
    <scope>NUCLEOTIDE SEQUENCE [LARGE SCALE GENOMIC DNA]</scope>
    <source>
        <strain evidence="1 2">24a75</strain>
    </source>
</reference>
<dbReference type="EMBL" id="POUT01000008">
    <property type="protein sequence ID" value="PNG08837.1"/>
    <property type="molecule type" value="Genomic_DNA"/>
</dbReference>
<sequence length="107" mass="11863">MIIHGSTAMKSFSNRAAGVGVAACAMLSSRVTRFDMRLIHTLVAAGKSAARQRDIRSPYPRGTIRGLLGLSPQCRLMILIKFRAWRQRGNLPIATQKILIFQLVIDK</sequence>
<proteinExistence type="predicted"/>
<accession>A0A2N8T269</accession>
<organism evidence="1 2">
    <name type="scientific">Stutzerimonas stutzeri</name>
    <name type="common">Pseudomonas stutzeri</name>
    <dbReference type="NCBI Taxonomy" id="316"/>
    <lineage>
        <taxon>Bacteria</taxon>
        <taxon>Pseudomonadati</taxon>
        <taxon>Pseudomonadota</taxon>
        <taxon>Gammaproteobacteria</taxon>
        <taxon>Pseudomonadales</taxon>
        <taxon>Pseudomonadaceae</taxon>
        <taxon>Stutzerimonas</taxon>
    </lineage>
</organism>
<gene>
    <name evidence="1" type="ORF">CXK94_15115</name>
</gene>